<dbReference type="Pfam" id="PF23494">
    <property type="entry name" value="bPH_10"/>
    <property type="match status" value="1"/>
</dbReference>
<feature type="domain" description="YqeB PH" evidence="3">
    <location>
        <begin position="7"/>
        <end position="156"/>
    </location>
</feature>
<reference evidence="5" key="1">
    <citation type="journal article" date="2019" name="Int. J. Syst. Evol. Microbiol.">
        <title>The Global Catalogue of Microorganisms (GCM) 10K type strain sequencing project: providing services to taxonomists for standard genome sequencing and annotation.</title>
        <authorList>
            <consortium name="The Broad Institute Genomics Platform"/>
            <consortium name="The Broad Institute Genome Sequencing Center for Infectious Disease"/>
            <person name="Wu L."/>
            <person name="Ma J."/>
        </authorList>
    </citation>
    <scope>NUCLEOTIDE SEQUENCE [LARGE SCALE GENOMIC DNA]</scope>
    <source>
        <strain evidence="5">JCM 17130</strain>
    </source>
</reference>
<evidence type="ECO:0000313" key="5">
    <source>
        <dbReference type="Proteomes" id="UP001597277"/>
    </source>
</evidence>
<evidence type="ECO:0000259" key="2">
    <source>
        <dbReference type="Pfam" id="PF23493"/>
    </source>
</evidence>
<accession>A0ABW4L9W9</accession>
<feature type="transmembrane region" description="Helical" evidence="1">
    <location>
        <begin position="57"/>
        <end position="81"/>
    </location>
</feature>
<evidence type="ECO:0000256" key="1">
    <source>
        <dbReference type="SAM" id="Phobius"/>
    </source>
</evidence>
<dbReference type="InterPro" id="IPR057798">
    <property type="entry name" value="PH_YqeB"/>
</dbReference>
<feature type="transmembrane region" description="Helical" evidence="1">
    <location>
        <begin position="14"/>
        <end position="37"/>
    </location>
</feature>
<proteinExistence type="predicted"/>
<feature type="domain" description="Cysteinyl-tRNA ligase anticodon binding" evidence="2">
    <location>
        <begin position="174"/>
        <end position="223"/>
    </location>
</feature>
<dbReference type="Pfam" id="PF23493">
    <property type="entry name" value="CysS_C"/>
    <property type="match status" value="1"/>
</dbReference>
<dbReference type="RefSeq" id="WP_388010675.1">
    <property type="nucleotide sequence ID" value="NZ_JBHUEE010000013.1"/>
</dbReference>
<keyword evidence="1" id="KW-1133">Transmembrane helix</keyword>
<organism evidence="4 5">
    <name type="scientific">Georgenia deserti</name>
    <dbReference type="NCBI Taxonomy" id="2093781"/>
    <lineage>
        <taxon>Bacteria</taxon>
        <taxon>Bacillati</taxon>
        <taxon>Actinomycetota</taxon>
        <taxon>Actinomycetes</taxon>
        <taxon>Micrococcales</taxon>
        <taxon>Bogoriellaceae</taxon>
        <taxon>Georgenia</taxon>
    </lineage>
</organism>
<evidence type="ECO:0000259" key="3">
    <source>
        <dbReference type="Pfam" id="PF23494"/>
    </source>
</evidence>
<keyword evidence="5" id="KW-1185">Reference proteome</keyword>
<evidence type="ECO:0000313" key="4">
    <source>
        <dbReference type="EMBL" id="MFD1719752.1"/>
    </source>
</evidence>
<keyword evidence="1" id="KW-0472">Membrane</keyword>
<comment type="caution">
    <text evidence="4">The sequence shown here is derived from an EMBL/GenBank/DDBJ whole genome shotgun (WGS) entry which is preliminary data.</text>
</comment>
<name>A0ABW4L9W9_9MICO</name>
<dbReference type="InterPro" id="IPR056411">
    <property type="entry name" value="CysS_C"/>
</dbReference>
<keyword evidence="1" id="KW-0812">Transmembrane</keyword>
<sequence>MSENSITVTLDKRLAPVFAAVGAVLGFALSFAVGPVVGWMLETVDGAPAPLRLLDQLPFVVLLPGLTVAGLIAGWIVFGIWGEEVGEIRVDPDELVLRSGKRRSSYRREEIAEIFLDKDELVLLDPRSRELSRTTSDSGLAAKLSEAFGRFDYPWAGTADPREELFTRWVDRSRDLQPHVHDLLRSRSRALADGRTGAAEEVRDELLRHGVVVRDRDGEQQYRTVEPES</sequence>
<dbReference type="Proteomes" id="UP001597277">
    <property type="component" value="Unassembled WGS sequence"/>
</dbReference>
<dbReference type="EMBL" id="JBHUEE010000013">
    <property type="protein sequence ID" value="MFD1719752.1"/>
    <property type="molecule type" value="Genomic_DNA"/>
</dbReference>
<gene>
    <name evidence="4" type="ORF">ACFSE6_18055</name>
</gene>
<protein>
    <submittedName>
        <fullName evidence="4">Uncharacterized protein</fullName>
    </submittedName>
</protein>